<evidence type="ECO:0000256" key="2">
    <source>
        <dbReference type="ARBA" id="ARBA00022692"/>
    </source>
</evidence>
<dbReference type="STRING" id="6265.A0A0B2VS32"/>
<evidence type="ECO:0000256" key="5">
    <source>
        <dbReference type="SAM" id="Phobius"/>
    </source>
</evidence>
<dbReference type="SUPFAM" id="SSF81321">
    <property type="entry name" value="Family A G protein-coupled receptor-like"/>
    <property type="match status" value="1"/>
</dbReference>
<dbReference type="PANTHER" id="PTHR46273">
    <property type="entry name" value="MYOSUPPRESSIN RECEPTOR 1, ISOFORM B-RELATED"/>
    <property type="match status" value="1"/>
</dbReference>
<feature type="transmembrane region" description="Helical" evidence="5">
    <location>
        <begin position="272"/>
        <end position="294"/>
    </location>
</feature>
<dbReference type="PANTHER" id="PTHR46273:SF9">
    <property type="entry name" value="G-PROTEIN COUPLED RECEPTORS FAMILY 1 PROFILE DOMAIN-CONTAINING PROTEIN"/>
    <property type="match status" value="1"/>
</dbReference>
<feature type="domain" description="G-protein coupled receptors family 1 profile" evidence="6">
    <location>
        <begin position="50"/>
        <end position="327"/>
    </location>
</feature>
<feature type="transmembrane region" description="Helical" evidence="5">
    <location>
        <begin position="107"/>
        <end position="138"/>
    </location>
</feature>
<dbReference type="OrthoDB" id="5864054at2759"/>
<comment type="subcellular location">
    <subcellularLocation>
        <location evidence="1">Membrane</location>
    </subcellularLocation>
</comment>
<name>A0A0B2VS32_TOXCA</name>
<sequence length="387" mass="43761">MICEGDENKLFDLNNNRTAAFIATLIEISSAYTHVHKYISLAISAFGIIANTVHVMVLTRSEMRRSAVNRLLAIMAMCDITTMFSYLVFNIRFGFLVDVEQPPFGFALPWICFLLVHVVCSIALRTVSIYLSVVTAYIRYHAINKLASKWMMAASARPIFLVILLLVALTSIPTFLIHGIVEVDPTLSQNESLYTIIIPELALANECLLFKSNLWLTGILFKVIPCILLFVFTIALLKKLNESRKNHELLKLSNGGGGTKPAHLPDRTTKMLLILLMIFLFTELPQGVLAILNGMFPNDIHQYIYLSVGEMLDLLSLINCNVCFIVYPCISSHYRETFRIMFRRLRWCSNVADRNFVTYSVVNGRLGTTAVICVDDDELPRETDEFL</sequence>
<accession>A0A0B2VS32</accession>
<dbReference type="Proteomes" id="UP000031036">
    <property type="component" value="Unassembled WGS sequence"/>
</dbReference>
<comment type="caution">
    <text evidence="7">The sequence shown here is derived from an EMBL/GenBank/DDBJ whole genome shotgun (WGS) entry which is preliminary data.</text>
</comment>
<proteinExistence type="predicted"/>
<feature type="transmembrane region" description="Helical" evidence="5">
    <location>
        <begin position="159"/>
        <end position="181"/>
    </location>
</feature>
<dbReference type="PROSITE" id="PS50262">
    <property type="entry name" value="G_PROTEIN_RECEP_F1_2"/>
    <property type="match status" value="1"/>
</dbReference>
<evidence type="ECO:0000259" key="6">
    <source>
        <dbReference type="PROSITE" id="PS50262"/>
    </source>
</evidence>
<reference evidence="7 8" key="1">
    <citation type="submission" date="2014-11" db="EMBL/GenBank/DDBJ databases">
        <title>Genetic blueprint of the zoonotic pathogen Toxocara canis.</title>
        <authorList>
            <person name="Zhu X.-Q."/>
            <person name="Korhonen P.K."/>
            <person name="Cai H."/>
            <person name="Young N.D."/>
            <person name="Nejsum P."/>
            <person name="von Samson-Himmelstjerna G."/>
            <person name="Boag P.R."/>
            <person name="Tan P."/>
            <person name="Li Q."/>
            <person name="Min J."/>
            <person name="Yang Y."/>
            <person name="Wang X."/>
            <person name="Fang X."/>
            <person name="Hall R.S."/>
            <person name="Hofmann A."/>
            <person name="Sternberg P.W."/>
            <person name="Jex A.R."/>
            <person name="Gasser R.B."/>
        </authorList>
    </citation>
    <scope>NUCLEOTIDE SEQUENCE [LARGE SCALE GENOMIC DNA]</scope>
    <source>
        <strain evidence="7">PN_DK_2014</strain>
    </source>
</reference>
<feature type="transmembrane region" description="Helical" evidence="5">
    <location>
        <begin position="71"/>
        <end position="95"/>
    </location>
</feature>
<keyword evidence="2 5" id="KW-0812">Transmembrane</keyword>
<dbReference type="GO" id="GO:0008528">
    <property type="term" value="F:G protein-coupled peptide receptor activity"/>
    <property type="evidence" value="ECO:0007669"/>
    <property type="project" value="InterPro"/>
</dbReference>
<gene>
    <name evidence="7" type="ORF">Tcan_10384</name>
</gene>
<evidence type="ECO:0000256" key="1">
    <source>
        <dbReference type="ARBA" id="ARBA00004370"/>
    </source>
</evidence>
<keyword evidence="3 5" id="KW-1133">Transmembrane helix</keyword>
<dbReference type="InterPro" id="IPR017452">
    <property type="entry name" value="GPCR_Rhodpsn_7TM"/>
</dbReference>
<dbReference type="GO" id="GO:0005886">
    <property type="term" value="C:plasma membrane"/>
    <property type="evidence" value="ECO:0007669"/>
    <property type="project" value="TreeGrafter"/>
</dbReference>
<dbReference type="InterPro" id="IPR019427">
    <property type="entry name" value="7TM_GPCR_serpentine_rcpt_Srw"/>
</dbReference>
<evidence type="ECO:0000313" key="7">
    <source>
        <dbReference type="EMBL" id="KHN84119.1"/>
    </source>
</evidence>
<evidence type="ECO:0000256" key="3">
    <source>
        <dbReference type="ARBA" id="ARBA00022989"/>
    </source>
</evidence>
<dbReference type="AlphaFoldDB" id="A0A0B2VS32"/>
<dbReference type="CDD" id="cd14978">
    <property type="entry name" value="7tmA_FMRFamide_R-like"/>
    <property type="match status" value="1"/>
</dbReference>
<dbReference type="Pfam" id="PF10324">
    <property type="entry name" value="7TM_GPCR_Srw"/>
    <property type="match status" value="1"/>
</dbReference>
<feature type="transmembrane region" description="Helical" evidence="5">
    <location>
        <begin position="214"/>
        <end position="237"/>
    </location>
</feature>
<keyword evidence="8" id="KW-1185">Reference proteome</keyword>
<dbReference type="OMA" id="FIMYCTM"/>
<evidence type="ECO:0000313" key="8">
    <source>
        <dbReference type="Proteomes" id="UP000031036"/>
    </source>
</evidence>
<dbReference type="Gene3D" id="1.20.1070.10">
    <property type="entry name" value="Rhodopsin 7-helix transmembrane proteins"/>
    <property type="match status" value="1"/>
</dbReference>
<dbReference type="EMBL" id="JPKZ01001067">
    <property type="protein sequence ID" value="KHN84119.1"/>
    <property type="molecule type" value="Genomic_DNA"/>
</dbReference>
<evidence type="ECO:0000256" key="4">
    <source>
        <dbReference type="ARBA" id="ARBA00023136"/>
    </source>
</evidence>
<feature type="transmembrane region" description="Helical" evidence="5">
    <location>
        <begin position="314"/>
        <end position="334"/>
    </location>
</feature>
<dbReference type="InterPro" id="IPR053219">
    <property type="entry name" value="GPCR_Dmsr-1"/>
</dbReference>
<feature type="transmembrane region" description="Helical" evidence="5">
    <location>
        <begin position="38"/>
        <end position="59"/>
    </location>
</feature>
<organism evidence="7 8">
    <name type="scientific">Toxocara canis</name>
    <name type="common">Canine roundworm</name>
    <dbReference type="NCBI Taxonomy" id="6265"/>
    <lineage>
        <taxon>Eukaryota</taxon>
        <taxon>Metazoa</taxon>
        <taxon>Ecdysozoa</taxon>
        <taxon>Nematoda</taxon>
        <taxon>Chromadorea</taxon>
        <taxon>Rhabditida</taxon>
        <taxon>Spirurina</taxon>
        <taxon>Ascaridomorpha</taxon>
        <taxon>Ascaridoidea</taxon>
        <taxon>Toxocaridae</taxon>
        <taxon>Toxocara</taxon>
    </lineage>
</organism>
<keyword evidence="4 5" id="KW-0472">Membrane</keyword>
<protein>
    <recommendedName>
        <fullName evidence="6">G-protein coupled receptors family 1 profile domain-containing protein</fullName>
    </recommendedName>
</protein>